<comment type="caution">
    <text evidence="2">The sequence shown here is derived from an EMBL/GenBank/DDBJ whole genome shotgun (WGS) entry which is preliminary data.</text>
</comment>
<dbReference type="AlphaFoldDB" id="A0A139HNC1"/>
<dbReference type="Pfam" id="PF18120">
    <property type="entry name" value="DUF5597"/>
    <property type="match status" value="1"/>
</dbReference>
<evidence type="ECO:0000313" key="3">
    <source>
        <dbReference type="Proteomes" id="UP000073492"/>
    </source>
</evidence>
<dbReference type="Gene3D" id="2.60.220.20">
    <property type="entry name" value="putative beta-Galactosidase from caulobacter crescentus"/>
    <property type="match status" value="1"/>
</dbReference>
<accession>A0A139HNC1</accession>
<organism evidence="2 3">
    <name type="scientific">Pseudocercospora musae</name>
    <dbReference type="NCBI Taxonomy" id="113226"/>
    <lineage>
        <taxon>Eukaryota</taxon>
        <taxon>Fungi</taxon>
        <taxon>Dikarya</taxon>
        <taxon>Ascomycota</taxon>
        <taxon>Pezizomycotina</taxon>
        <taxon>Dothideomycetes</taxon>
        <taxon>Dothideomycetidae</taxon>
        <taxon>Mycosphaerellales</taxon>
        <taxon>Mycosphaerellaceae</taxon>
        <taxon>Pseudocercospora</taxon>
    </lineage>
</organism>
<dbReference type="InterPro" id="IPR040719">
    <property type="entry name" value="DUF5597"/>
</dbReference>
<dbReference type="EMBL" id="LFZO01000596">
    <property type="protein sequence ID" value="KXT03893.1"/>
    <property type="molecule type" value="Genomic_DNA"/>
</dbReference>
<dbReference type="OrthoDB" id="1657402at2759"/>
<sequence>MEREGFGVLWDVCRLGLIRSKSYGLLRKVEGVEEHAVELGDWKLEIERAHVLGRRSAGYGKVIALPGEESEFSLIGWRFQVFFTMKNPKPAKSCGILKAEEKRIGKVIDDLKTLRLLDGDDTRLGKLDVLPSKEPDYGGFPGAITTPANTGIVFVEPRVISGNEGEEWGFRNRKRISHRARPLRGQISKVLFLSE</sequence>
<protein>
    <recommendedName>
        <fullName evidence="1">DUF5597 domain-containing protein</fullName>
    </recommendedName>
</protein>
<dbReference type="STRING" id="113226.A0A139HNC1"/>
<feature type="domain" description="DUF5597" evidence="1">
    <location>
        <begin position="29"/>
        <end position="125"/>
    </location>
</feature>
<name>A0A139HNC1_9PEZI</name>
<gene>
    <name evidence="2" type="ORF">AC579_6235</name>
</gene>
<keyword evidence="3" id="KW-1185">Reference proteome</keyword>
<evidence type="ECO:0000259" key="1">
    <source>
        <dbReference type="Pfam" id="PF18120"/>
    </source>
</evidence>
<evidence type="ECO:0000313" key="2">
    <source>
        <dbReference type="EMBL" id="KXT03893.1"/>
    </source>
</evidence>
<proteinExistence type="predicted"/>
<dbReference type="Proteomes" id="UP000073492">
    <property type="component" value="Unassembled WGS sequence"/>
</dbReference>
<reference evidence="2 3" key="1">
    <citation type="submission" date="2015-07" db="EMBL/GenBank/DDBJ databases">
        <title>Comparative genomics of the Sigatoka disease complex on banana suggests a link between parallel evolutionary changes in Pseudocercospora fijiensis and Pseudocercospora eumusae and increased virulence on the banana host.</title>
        <authorList>
            <person name="Chang T.-C."/>
            <person name="Salvucci A."/>
            <person name="Crous P.W."/>
            <person name="Stergiopoulos I."/>
        </authorList>
    </citation>
    <scope>NUCLEOTIDE SEQUENCE [LARGE SCALE GENOMIC DNA]</scope>
    <source>
        <strain evidence="2 3">CBS 116634</strain>
    </source>
</reference>